<reference evidence="2 3" key="1">
    <citation type="journal article" date="2015" name="Nature">
        <title>rRNA introns, odd ribosomes, and small enigmatic genomes across a large radiation of phyla.</title>
        <authorList>
            <person name="Brown C.T."/>
            <person name="Hug L.A."/>
            <person name="Thomas B.C."/>
            <person name="Sharon I."/>
            <person name="Castelle C.J."/>
            <person name="Singh A."/>
            <person name="Wilkins M.J."/>
            <person name="Williams K.H."/>
            <person name="Banfield J.F."/>
        </authorList>
    </citation>
    <scope>NUCLEOTIDE SEQUENCE [LARGE SCALE GENOMIC DNA]</scope>
</reference>
<protein>
    <recommendedName>
        <fullName evidence="1">Multi-ubiquitin domain-containing protein</fullName>
    </recommendedName>
</protein>
<name>A0A0G0TRS8_9BACT</name>
<organism evidence="2 3">
    <name type="scientific">Candidatus Yanofskybacteria bacterium GW2011_GWE2_40_11</name>
    <dbReference type="NCBI Taxonomy" id="1619033"/>
    <lineage>
        <taxon>Bacteria</taxon>
        <taxon>Candidatus Yanofskyibacteriota</taxon>
    </lineage>
</organism>
<accession>A0A0G0TRS8</accession>
<evidence type="ECO:0000313" key="3">
    <source>
        <dbReference type="Proteomes" id="UP000034072"/>
    </source>
</evidence>
<dbReference type="InterPro" id="IPR027802">
    <property type="entry name" value="Multi-ubiquitin_dom"/>
</dbReference>
<dbReference type="Pfam" id="PF14452">
    <property type="entry name" value="Multi_ubiq"/>
    <property type="match status" value="1"/>
</dbReference>
<sequence length="90" mass="10162">MSEDKKHDGGDNKDTIIIVNAREKVWNKKEISYEEVIVLAFGSYSNDENVVYTVTFSKGENPHHEGSMVRGDVVKVKKGMIFNVTQTNKS</sequence>
<feature type="domain" description="Multi-ubiquitin" evidence="1">
    <location>
        <begin position="17"/>
        <end position="87"/>
    </location>
</feature>
<evidence type="ECO:0000313" key="2">
    <source>
        <dbReference type="EMBL" id="KKR40567.1"/>
    </source>
</evidence>
<dbReference type="AlphaFoldDB" id="A0A0G0TRS8"/>
<dbReference type="Proteomes" id="UP000034072">
    <property type="component" value="Unassembled WGS sequence"/>
</dbReference>
<dbReference type="EMBL" id="LBXZ01000007">
    <property type="protein sequence ID" value="KKR40567.1"/>
    <property type="molecule type" value="Genomic_DNA"/>
</dbReference>
<evidence type="ECO:0000259" key="1">
    <source>
        <dbReference type="Pfam" id="PF14452"/>
    </source>
</evidence>
<comment type="caution">
    <text evidence="2">The sequence shown here is derived from an EMBL/GenBank/DDBJ whole genome shotgun (WGS) entry which is preliminary data.</text>
</comment>
<proteinExistence type="predicted"/>
<gene>
    <name evidence="2" type="ORF">UT75_C0007G0015</name>
</gene>